<keyword evidence="3" id="KW-0285">Flavoprotein</keyword>
<dbReference type="Gene3D" id="3.50.50.60">
    <property type="entry name" value="FAD/NAD(P)-binding domain"/>
    <property type="match status" value="1"/>
</dbReference>
<dbReference type="InterPro" id="IPR036188">
    <property type="entry name" value="FAD/NAD-bd_sf"/>
</dbReference>
<dbReference type="Proteomes" id="UP001221413">
    <property type="component" value="Unassembled WGS sequence"/>
</dbReference>
<evidence type="ECO:0000256" key="6">
    <source>
        <dbReference type="SAM" id="MobiDB-lite"/>
    </source>
</evidence>
<evidence type="ECO:0000256" key="1">
    <source>
        <dbReference type="ARBA" id="ARBA00001974"/>
    </source>
</evidence>
<dbReference type="GO" id="GO:0050660">
    <property type="term" value="F:flavin adenine dinucleotide binding"/>
    <property type="evidence" value="ECO:0007669"/>
    <property type="project" value="InterPro"/>
</dbReference>
<comment type="cofactor">
    <cofactor evidence="1">
        <name>FAD</name>
        <dbReference type="ChEBI" id="CHEBI:57692"/>
    </cofactor>
</comment>
<evidence type="ECO:0000259" key="7">
    <source>
        <dbReference type="Pfam" id="PF01266"/>
    </source>
</evidence>
<dbReference type="InterPro" id="IPR006076">
    <property type="entry name" value="FAD-dep_OxRdtase"/>
</dbReference>
<feature type="compositionally biased region" description="Gly residues" evidence="6">
    <location>
        <begin position="109"/>
        <end position="118"/>
    </location>
</feature>
<proteinExistence type="inferred from homology"/>
<feature type="domain" description="FAD dependent oxidoreductase" evidence="7">
    <location>
        <begin position="130"/>
        <end position="422"/>
    </location>
</feature>
<dbReference type="GO" id="GO:0004657">
    <property type="term" value="F:proline dehydrogenase activity"/>
    <property type="evidence" value="ECO:0007669"/>
    <property type="project" value="TreeGrafter"/>
</dbReference>
<evidence type="ECO:0000256" key="5">
    <source>
        <dbReference type="ARBA" id="ARBA00023002"/>
    </source>
</evidence>
<evidence type="ECO:0000256" key="4">
    <source>
        <dbReference type="ARBA" id="ARBA00022827"/>
    </source>
</evidence>
<name>A0AAD6NLH6_DREDA</name>
<evidence type="ECO:0000256" key="3">
    <source>
        <dbReference type="ARBA" id="ARBA00022630"/>
    </source>
</evidence>
<dbReference type="Gene3D" id="3.30.9.10">
    <property type="entry name" value="D-Amino Acid Oxidase, subunit A, domain 2"/>
    <property type="match status" value="1"/>
</dbReference>
<feature type="domain" description="FAD dependent oxidoreductase" evidence="7">
    <location>
        <begin position="17"/>
        <end position="91"/>
    </location>
</feature>
<dbReference type="EMBL" id="JAQGDS010000003">
    <property type="protein sequence ID" value="KAJ6262330.1"/>
    <property type="molecule type" value="Genomic_DNA"/>
</dbReference>
<dbReference type="SUPFAM" id="SSF54373">
    <property type="entry name" value="FAD-linked reductases, C-terminal domain"/>
    <property type="match status" value="1"/>
</dbReference>
<dbReference type="PANTHER" id="PTHR10961:SF46">
    <property type="entry name" value="PEROXISOMAL SARCOSINE OXIDASE"/>
    <property type="match status" value="1"/>
</dbReference>
<sequence>MAGAGAGTGEGGDVRSVIVVGAGVFGLTTALSLSYRPAFKNCTITVVDRRPFPAADGASIDSSRIIRADYSDPVYAALAADALAIWRLPERHPDDSTAGHTSRGDDDGGGNGRSGGSGSVYEGVGAGGRYNESGLVLVSDGSVSYVSQSYENVKSQFEEGDVEMLADKEGIRAAMGTGGAVGCSGYINRRSGWADARAAMMWVRERCIGRNIHFLHDTVRSLSIRNDTNTVTGVVMNGGEVVDADLTILAAGAWTPSLVPLGGRAVCTAQVMAYVPVTAAEEAALVGMPVTLNLSTGLFVFPPRGGELKIARHAYGYVNHTHDTDASGEVEGESKVGKVSRVVTGVGIPERDEGVLSAGLAEMVPELAGRKFSKTRLCWYTDTPTGDFIVGYHPTLSNLFLATGGSGHAFKFLPVLGEKIADGVMGYLEPSLAERWAVRGCVDGMVVTRDGSRAGEVGVELGSVMPLDYN</sequence>
<keyword evidence="9" id="KW-1185">Reference proteome</keyword>
<feature type="region of interest" description="Disordered" evidence="6">
    <location>
        <begin position="91"/>
        <end position="118"/>
    </location>
</feature>
<evidence type="ECO:0000313" key="9">
    <source>
        <dbReference type="Proteomes" id="UP001221413"/>
    </source>
</evidence>
<dbReference type="Pfam" id="PF01266">
    <property type="entry name" value="DAO"/>
    <property type="match status" value="2"/>
</dbReference>
<comment type="similarity">
    <text evidence="2">Belongs to the MSOX/MTOX family.</text>
</comment>
<dbReference type="GO" id="GO:0050031">
    <property type="term" value="F:L-pipecolate oxidase activity"/>
    <property type="evidence" value="ECO:0007669"/>
    <property type="project" value="TreeGrafter"/>
</dbReference>
<comment type="caution">
    <text evidence="8">The sequence shown here is derived from an EMBL/GenBank/DDBJ whole genome shotgun (WGS) entry which is preliminary data.</text>
</comment>
<dbReference type="SUPFAM" id="SSF51905">
    <property type="entry name" value="FAD/NAD(P)-binding domain"/>
    <property type="match status" value="1"/>
</dbReference>
<feature type="compositionally biased region" description="Basic and acidic residues" evidence="6">
    <location>
        <begin position="91"/>
        <end position="106"/>
    </location>
</feature>
<protein>
    <recommendedName>
        <fullName evidence="7">FAD dependent oxidoreductase domain-containing protein</fullName>
    </recommendedName>
</protein>
<dbReference type="InterPro" id="IPR045170">
    <property type="entry name" value="MTOX"/>
</dbReference>
<keyword evidence="4" id="KW-0274">FAD</keyword>
<dbReference type="AlphaFoldDB" id="A0AAD6NLH6"/>
<dbReference type="PANTHER" id="PTHR10961">
    <property type="entry name" value="PEROXISOMAL SARCOSINE OXIDASE"/>
    <property type="match status" value="1"/>
</dbReference>
<evidence type="ECO:0000313" key="8">
    <source>
        <dbReference type="EMBL" id="KAJ6262330.1"/>
    </source>
</evidence>
<keyword evidence="5" id="KW-0560">Oxidoreductase</keyword>
<reference evidence="8" key="1">
    <citation type="submission" date="2023-01" db="EMBL/GenBank/DDBJ databases">
        <title>The chitinases involved in constricting ring structure development in the nematode-trapping fungus Drechslerella dactyloides.</title>
        <authorList>
            <person name="Wang R."/>
            <person name="Zhang L."/>
            <person name="Tang P."/>
            <person name="Li S."/>
            <person name="Liang L."/>
        </authorList>
    </citation>
    <scope>NUCLEOTIDE SEQUENCE</scope>
    <source>
        <strain evidence="8">YMF1.00031</strain>
    </source>
</reference>
<gene>
    <name evidence="8" type="ORF">Dda_3137</name>
</gene>
<dbReference type="GO" id="GO:0008115">
    <property type="term" value="F:sarcosine oxidase activity"/>
    <property type="evidence" value="ECO:0007669"/>
    <property type="project" value="TreeGrafter"/>
</dbReference>
<evidence type="ECO:0000256" key="2">
    <source>
        <dbReference type="ARBA" id="ARBA00010989"/>
    </source>
</evidence>
<accession>A0AAD6NLH6</accession>
<organism evidence="8 9">
    <name type="scientific">Drechslerella dactyloides</name>
    <name type="common">Nematode-trapping fungus</name>
    <name type="synonym">Arthrobotrys dactyloides</name>
    <dbReference type="NCBI Taxonomy" id="74499"/>
    <lineage>
        <taxon>Eukaryota</taxon>
        <taxon>Fungi</taxon>
        <taxon>Dikarya</taxon>
        <taxon>Ascomycota</taxon>
        <taxon>Pezizomycotina</taxon>
        <taxon>Orbiliomycetes</taxon>
        <taxon>Orbiliales</taxon>
        <taxon>Orbiliaceae</taxon>
        <taxon>Drechslerella</taxon>
    </lineage>
</organism>